<dbReference type="GO" id="GO:0022900">
    <property type="term" value="P:electron transport chain"/>
    <property type="evidence" value="ECO:0007669"/>
    <property type="project" value="InterPro"/>
</dbReference>
<dbReference type="InterPro" id="IPR009155">
    <property type="entry name" value="Cyt_b562"/>
</dbReference>
<sequence length="145" mass="15715">MKLVNMIAAMGMIAVSSVSFAHGHGACSKTDLHGQMMSIKKELRALSQDVKSDNLKGAGEHVDKLIGLFEASKAETPYLFHEQNLQGDALMSARTEYEAVFDSAIEKLQVIDAEIANGNSSKIGSAVRELGKYRKIGHSKFKADC</sequence>
<feature type="signal peptide" evidence="1">
    <location>
        <begin position="1"/>
        <end position="21"/>
    </location>
</feature>
<dbReference type="Proteomes" id="UP000294656">
    <property type="component" value="Unassembled WGS sequence"/>
</dbReference>
<reference evidence="2 3" key="1">
    <citation type="submission" date="2019-03" db="EMBL/GenBank/DDBJ databases">
        <title>Genomic Encyclopedia of Type Strains, Phase III (KMG-III): the genomes of soil and plant-associated and newly described type strains.</title>
        <authorList>
            <person name="Whitman W."/>
        </authorList>
    </citation>
    <scope>NUCLEOTIDE SEQUENCE [LARGE SCALE GENOMIC DNA]</scope>
    <source>
        <strain evidence="2 3">CECT 7378</strain>
    </source>
</reference>
<gene>
    <name evidence="2" type="ORF">DFP79_1007</name>
</gene>
<keyword evidence="1" id="KW-0732">Signal</keyword>
<dbReference type="Pfam" id="PF07361">
    <property type="entry name" value="Cytochrom_B562"/>
    <property type="match status" value="1"/>
</dbReference>
<dbReference type="GO" id="GO:0009055">
    <property type="term" value="F:electron transfer activity"/>
    <property type="evidence" value="ECO:0007669"/>
    <property type="project" value="InterPro"/>
</dbReference>
<evidence type="ECO:0000256" key="1">
    <source>
        <dbReference type="SAM" id="SignalP"/>
    </source>
</evidence>
<dbReference type="Gene3D" id="1.20.120.10">
    <property type="entry name" value="Cytochrome c/b562"/>
    <property type="match status" value="1"/>
</dbReference>
<proteinExistence type="predicted"/>
<dbReference type="GO" id="GO:0020037">
    <property type="term" value="F:heme binding"/>
    <property type="evidence" value="ECO:0007669"/>
    <property type="project" value="InterPro"/>
</dbReference>
<dbReference type="GO" id="GO:0005506">
    <property type="term" value="F:iron ion binding"/>
    <property type="evidence" value="ECO:0007669"/>
    <property type="project" value="InterPro"/>
</dbReference>
<dbReference type="EMBL" id="SNXC01000009">
    <property type="protein sequence ID" value="TDO99988.1"/>
    <property type="molecule type" value="Genomic_DNA"/>
</dbReference>
<evidence type="ECO:0000313" key="2">
    <source>
        <dbReference type="EMBL" id="TDO99988.1"/>
    </source>
</evidence>
<dbReference type="GO" id="GO:0042597">
    <property type="term" value="C:periplasmic space"/>
    <property type="evidence" value="ECO:0007669"/>
    <property type="project" value="InterPro"/>
</dbReference>
<dbReference type="AlphaFoldDB" id="A0A4R6ME00"/>
<name>A0A4R6ME00_9GAMM</name>
<comment type="caution">
    <text evidence="2">The sequence shown here is derived from an EMBL/GenBank/DDBJ whole genome shotgun (WGS) entry which is preliminary data.</text>
</comment>
<protein>
    <submittedName>
        <fullName evidence="2">Cytochrome b562</fullName>
    </submittedName>
</protein>
<organism evidence="2 3">
    <name type="scientific">Marinomonas balearica</name>
    <dbReference type="NCBI Taxonomy" id="491947"/>
    <lineage>
        <taxon>Bacteria</taxon>
        <taxon>Pseudomonadati</taxon>
        <taxon>Pseudomonadota</taxon>
        <taxon>Gammaproteobacteria</taxon>
        <taxon>Oceanospirillales</taxon>
        <taxon>Oceanospirillaceae</taxon>
        <taxon>Marinomonas</taxon>
    </lineage>
</organism>
<dbReference type="RefSeq" id="WP_133502809.1">
    <property type="nucleotide sequence ID" value="NZ_SNXC01000009.1"/>
</dbReference>
<evidence type="ECO:0000313" key="3">
    <source>
        <dbReference type="Proteomes" id="UP000294656"/>
    </source>
</evidence>
<dbReference type="OrthoDB" id="6106480at2"/>
<accession>A0A4R6ME00</accession>
<keyword evidence="3" id="KW-1185">Reference proteome</keyword>
<feature type="chain" id="PRO_5020430285" evidence="1">
    <location>
        <begin position="22"/>
        <end position="145"/>
    </location>
</feature>